<dbReference type="PROSITE" id="PS00041">
    <property type="entry name" value="HTH_ARAC_FAMILY_1"/>
    <property type="match status" value="1"/>
</dbReference>
<dbReference type="GO" id="GO:0043565">
    <property type="term" value="F:sequence-specific DNA binding"/>
    <property type="evidence" value="ECO:0007669"/>
    <property type="project" value="InterPro"/>
</dbReference>
<dbReference type="PANTHER" id="PTHR46796">
    <property type="entry name" value="HTH-TYPE TRANSCRIPTIONAL ACTIVATOR RHAS-RELATED"/>
    <property type="match status" value="1"/>
</dbReference>
<dbReference type="Proteomes" id="UP000292085">
    <property type="component" value="Unassembled WGS sequence"/>
</dbReference>
<dbReference type="Gene3D" id="1.10.10.60">
    <property type="entry name" value="Homeodomain-like"/>
    <property type="match status" value="1"/>
</dbReference>
<comment type="caution">
    <text evidence="5">The sequence shown here is derived from an EMBL/GenBank/DDBJ whole genome shotgun (WGS) entry which is preliminary data.</text>
</comment>
<evidence type="ECO:0000256" key="3">
    <source>
        <dbReference type="ARBA" id="ARBA00023163"/>
    </source>
</evidence>
<dbReference type="InterPro" id="IPR009057">
    <property type="entry name" value="Homeodomain-like_sf"/>
</dbReference>
<dbReference type="Pfam" id="PF14525">
    <property type="entry name" value="AraC_binding_2"/>
    <property type="match status" value="1"/>
</dbReference>
<dbReference type="PROSITE" id="PS01124">
    <property type="entry name" value="HTH_ARAC_FAMILY_2"/>
    <property type="match status" value="1"/>
</dbReference>
<evidence type="ECO:0000256" key="1">
    <source>
        <dbReference type="ARBA" id="ARBA00023015"/>
    </source>
</evidence>
<evidence type="ECO:0000256" key="2">
    <source>
        <dbReference type="ARBA" id="ARBA00023125"/>
    </source>
</evidence>
<dbReference type="PRINTS" id="PR00032">
    <property type="entry name" value="HTHARAC"/>
</dbReference>
<evidence type="ECO:0000313" key="6">
    <source>
        <dbReference type="Proteomes" id="UP000292085"/>
    </source>
</evidence>
<keyword evidence="2" id="KW-0238">DNA-binding</keyword>
<name>A0A4Q6XKZ8_9SPHN</name>
<reference evidence="5 6" key="1">
    <citation type="submission" date="2019-02" db="EMBL/GenBank/DDBJ databases">
        <authorList>
            <person name="Li Y."/>
        </authorList>
    </citation>
    <scope>NUCLEOTIDE SEQUENCE [LARGE SCALE GENOMIC DNA]</scope>
    <source>
        <strain evidence="5 6">3-7</strain>
    </source>
</reference>
<keyword evidence="6" id="KW-1185">Reference proteome</keyword>
<dbReference type="InterPro" id="IPR050204">
    <property type="entry name" value="AraC_XylS_family_regulators"/>
</dbReference>
<dbReference type="InterPro" id="IPR035418">
    <property type="entry name" value="AraC-bd_2"/>
</dbReference>
<proteinExistence type="predicted"/>
<keyword evidence="3" id="KW-0804">Transcription</keyword>
<gene>
    <name evidence="5" type="ORF">EWE75_21165</name>
</gene>
<organism evidence="5 6">
    <name type="scientific">Sphingomonas populi</name>
    <dbReference type="NCBI Taxonomy" id="2484750"/>
    <lineage>
        <taxon>Bacteria</taxon>
        <taxon>Pseudomonadati</taxon>
        <taxon>Pseudomonadota</taxon>
        <taxon>Alphaproteobacteria</taxon>
        <taxon>Sphingomonadales</taxon>
        <taxon>Sphingomonadaceae</taxon>
        <taxon>Sphingomonas</taxon>
    </lineage>
</organism>
<sequence length="318" mass="35142">MRIGSGAMALTTRMSTRSQPADERLDYWNERVSGIFPGIVIDGERDLAAEWETCRLGDIVVSVARSDRATIRRWSGPRPPAATDRGKIHLQHSGFSTTVQRGRSAALVAGDLTYCAVDEPYELQISERNEMFVIDFPLSAFRERTTAPALVVDHRAPSAGLLRDFLGSIFRQHWPETIDPEETDALGMTVGHLIGRCFGHVGPQEVAEWSNARRRVLGYVDANLADSSMRTGQIARALSLPPREVQGVFADLATTPTAYIIDRRLSIAAQRLKDSPSTQSMTDLAYELGFADAAHFSRRFKARFGVPPGTFSRHRADG</sequence>
<accession>A0A4Q6XKZ8</accession>
<dbReference type="GO" id="GO:0003700">
    <property type="term" value="F:DNA-binding transcription factor activity"/>
    <property type="evidence" value="ECO:0007669"/>
    <property type="project" value="InterPro"/>
</dbReference>
<protein>
    <submittedName>
        <fullName evidence="5">Helix-turn-helix domain-containing protein</fullName>
    </submittedName>
</protein>
<evidence type="ECO:0000259" key="4">
    <source>
        <dbReference type="PROSITE" id="PS01124"/>
    </source>
</evidence>
<dbReference type="AlphaFoldDB" id="A0A4Q6XKZ8"/>
<keyword evidence="1" id="KW-0805">Transcription regulation</keyword>
<dbReference type="InterPro" id="IPR020449">
    <property type="entry name" value="Tscrpt_reg_AraC-type_HTH"/>
</dbReference>
<dbReference type="OrthoDB" id="7191628at2"/>
<dbReference type="SMART" id="SM00342">
    <property type="entry name" value="HTH_ARAC"/>
    <property type="match status" value="1"/>
</dbReference>
<evidence type="ECO:0000313" key="5">
    <source>
        <dbReference type="EMBL" id="RZF60780.1"/>
    </source>
</evidence>
<dbReference type="InterPro" id="IPR018060">
    <property type="entry name" value="HTH_AraC"/>
</dbReference>
<dbReference type="EMBL" id="SGIS01000050">
    <property type="protein sequence ID" value="RZF60780.1"/>
    <property type="molecule type" value="Genomic_DNA"/>
</dbReference>
<dbReference type="InterPro" id="IPR018062">
    <property type="entry name" value="HTH_AraC-typ_CS"/>
</dbReference>
<dbReference type="SUPFAM" id="SSF46689">
    <property type="entry name" value="Homeodomain-like"/>
    <property type="match status" value="1"/>
</dbReference>
<feature type="domain" description="HTH araC/xylS-type" evidence="4">
    <location>
        <begin position="214"/>
        <end position="314"/>
    </location>
</feature>
<dbReference type="Pfam" id="PF12833">
    <property type="entry name" value="HTH_18"/>
    <property type="match status" value="1"/>
</dbReference>